<evidence type="ECO:0000313" key="2">
    <source>
        <dbReference type="Proteomes" id="UP001195483"/>
    </source>
</evidence>
<dbReference type="Proteomes" id="UP001195483">
    <property type="component" value="Unassembled WGS sequence"/>
</dbReference>
<reference evidence="1" key="2">
    <citation type="journal article" date="2021" name="Genome Biol. Evol.">
        <title>Developing a high-quality reference genome for a parasitic bivalve with doubly uniparental inheritance (Bivalvia: Unionida).</title>
        <authorList>
            <person name="Smith C.H."/>
        </authorList>
    </citation>
    <scope>NUCLEOTIDE SEQUENCE</scope>
    <source>
        <strain evidence="1">CHS0354</strain>
        <tissue evidence="1">Mantle</tissue>
    </source>
</reference>
<proteinExistence type="predicted"/>
<sequence>MFLLEKSIMDMAVSGLSEGCVYGVVFHQECMHYLHFFESGIFSGFFESRGLDILKQMLECNGNNDIIWEKVFSVDDIKSAEGDYFNLLTDKCRNLPEPENIFECLGVVVYIEKKKSYRDKHSLNYFSASKCFDVAAFQAAFGTRRTKGYTCQQLYLLSETADSSDSVYFRGDGDEEDVIPPALAKTVGHNFNEETGLWEYLSLSMHEPSQDGSLLLQQAIQLRHTFSDASVGRDIDYYLHTAPDDGYHELPPPNVPDMCKCGAGYVFPNGETIAVSHIATCHGLLKLEV</sequence>
<accession>A0AAE0VZ49</accession>
<reference evidence="1" key="3">
    <citation type="submission" date="2023-05" db="EMBL/GenBank/DDBJ databases">
        <authorList>
            <person name="Smith C.H."/>
        </authorList>
    </citation>
    <scope>NUCLEOTIDE SEQUENCE</scope>
    <source>
        <strain evidence="1">CHS0354</strain>
        <tissue evidence="1">Mantle</tissue>
    </source>
</reference>
<dbReference type="EMBL" id="JAEAOA010001323">
    <property type="protein sequence ID" value="KAK3595531.1"/>
    <property type="molecule type" value="Genomic_DNA"/>
</dbReference>
<organism evidence="1 2">
    <name type="scientific">Potamilus streckersoni</name>
    <dbReference type="NCBI Taxonomy" id="2493646"/>
    <lineage>
        <taxon>Eukaryota</taxon>
        <taxon>Metazoa</taxon>
        <taxon>Spiralia</taxon>
        <taxon>Lophotrochozoa</taxon>
        <taxon>Mollusca</taxon>
        <taxon>Bivalvia</taxon>
        <taxon>Autobranchia</taxon>
        <taxon>Heteroconchia</taxon>
        <taxon>Palaeoheterodonta</taxon>
        <taxon>Unionida</taxon>
        <taxon>Unionoidea</taxon>
        <taxon>Unionidae</taxon>
        <taxon>Ambleminae</taxon>
        <taxon>Lampsilini</taxon>
        <taxon>Potamilus</taxon>
    </lineage>
</organism>
<protein>
    <submittedName>
        <fullName evidence="1">Uncharacterized protein</fullName>
    </submittedName>
</protein>
<evidence type="ECO:0000313" key="1">
    <source>
        <dbReference type="EMBL" id="KAK3595531.1"/>
    </source>
</evidence>
<gene>
    <name evidence="1" type="ORF">CHS0354_021635</name>
</gene>
<comment type="caution">
    <text evidence="1">The sequence shown here is derived from an EMBL/GenBank/DDBJ whole genome shotgun (WGS) entry which is preliminary data.</text>
</comment>
<dbReference type="AlphaFoldDB" id="A0AAE0VZ49"/>
<name>A0AAE0VZ49_9BIVA</name>
<keyword evidence="2" id="KW-1185">Reference proteome</keyword>
<reference evidence="1" key="1">
    <citation type="journal article" date="2021" name="Genome Biol. Evol.">
        <title>A High-Quality Reference Genome for a Parasitic Bivalve with Doubly Uniparental Inheritance (Bivalvia: Unionida).</title>
        <authorList>
            <person name="Smith C.H."/>
        </authorList>
    </citation>
    <scope>NUCLEOTIDE SEQUENCE</scope>
    <source>
        <strain evidence="1">CHS0354</strain>
    </source>
</reference>